<comment type="caution">
    <text evidence="3">The sequence shown here is derived from an EMBL/GenBank/DDBJ whole genome shotgun (WGS) entry which is preliminary data.</text>
</comment>
<sequence>METPGHSNRRDLATGASLFVLSVVWVVIVYVTVPTGSGVGPRAFPLVLGLVLMALSAILVGASLGNRRREAEPVPAARADANGPERKAARTALRLRLQVLVTVCATIAIYGYLMQKLGFVVATFPTVVTLLLILKERRILVLLGMGLGITFGCWLVFGKVLGAYMPGGTWISLF</sequence>
<evidence type="ECO:0000256" key="1">
    <source>
        <dbReference type="SAM" id="Phobius"/>
    </source>
</evidence>
<feature type="domain" description="DUF1468" evidence="2">
    <location>
        <begin position="14"/>
        <end position="166"/>
    </location>
</feature>
<evidence type="ECO:0000259" key="2">
    <source>
        <dbReference type="Pfam" id="PF07331"/>
    </source>
</evidence>
<organism evidence="3 4">
    <name type="scientific">Maritimibacter fusiformis</name>
    <dbReference type="NCBI Taxonomy" id="2603819"/>
    <lineage>
        <taxon>Bacteria</taxon>
        <taxon>Pseudomonadati</taxon>
        <taxon>Pseudomonadota</taxon>
        <taxon>Alphaproteobacteria</taxon>
        <taxon>Rhodobacterales</taxon>
        <taxon>Roseobacteraceae</taxon>
        <taxon>Maritimibacter</taxon>
    </lineage>
</organism>
<keyword evidence="1" id="KW-1133">Transmembrane helix</keyword>
<dbReference type="Proteomes" id="UP000322080">
    <property type="component" value="Unassembled WGS sequence"/>
</dbReference>
<dbReference type="RefSeq" id="WP_148377709.1">
    <property type="nucleotide sequence ID" value="NZ_VSIY01000006.1"/>
</dbReference>
<name>A0A5D0RKL5_9RHOB</name>
<dbReference type="Pfam" id="PF07331">
    <property type="entry name" value="TctB"/>
    <property type="match status" value="1"/>
</dbReference>
<gene>
    <name evidence="3" type="ORF">FVF75_09325</name>
</gene>
<keyword evidence="1" id="KW-0812">Transmembrane</keyword>
<dbReference type="AlphaFoldDB" id="A0A5D0RKL5"/>
<feature type="transmembrane region" description="Helical" evidence="1">
    <location>
        <begin position="93"/>
        <end position="111"/>
    </location>
</feature>
<feature type="transmembrane region" description="Helical" evidence="1">
    <location>
        <begin position="117"/>
        <end position="134"/>
    </location>
</feature>
<protein>
    <submittedName>
        <fullName evidence="3">Tripartite tricarboxylate transporter TctB family protein</fullName>
    </submittedName>
</protein>
<keyword evidence="4" id="KW-1185">Reference proteome</keyword>
<dbReference type="InterPro" id="IPR009936">
    <property type="entry name" value="DUF1468"/>
</dbReference>
<feature type="transmembrane region" description="Helical" evidence="1">
    <location>
        <begin position="43"/>
        <end position="64"/>
    </location>
</feature>
<accession>A0A5D0RKL5</accession>
<proteinExistence type="predicted"/>
<feature type="transmembrane region" description="Helical" evidence="1">
    <location>
        <begin position="139"/>
        <end position="157"/>
    </location>
</feature>
<feature type="transmembrane region" description="Helical" evidence="1">
    <location>
        <begin position="12"/>
        <end position="31"/>
    </location>
</feature>
<keyword evidence="1" id="KW-0472">Membrane</keyword>
<reference evidence="3 4" key="1">
    <citation type="submission" date="2019-08" db="EMBL/GenBank/DDBJ databases">
        <title>Identification of a novel species of the genus Boseongicola.</title>
        <authorList>
            <person name="Zhang X.-Q."/>
        </authorList>
    </citation>
    <scope>NUCLEOTIDE SEQUENCE [LARGE SCALE GENOMIC DNA]</scope>
    <source>
        <strain evidence="3 4">HY14</strain>
    </source>
</reference>
<evidence type="ECO:0000313" key="3">
    <source>
        <dbReference type="EMBL" id="TYB81315.1"/>
    </source>
</evidence>
<evidence type="ECO:0000313" key="4">
    <source>
        <dbReference type="Proteomes" id="UP000322080"/>
    </source>
</evidence>
<dbReference type="EMBL" id="VSIY01000006">
    <property type="protein sequence ID" value="TYB81315.1"/>
    <property type="molecule type" value="Genomic_DNA"/>
</dbReference>